<comment type="similarity">
    <text evidence="2">Belongs to the metallo-beta-lactamase superfamily.</text>
</comment>
<evidence type="ECO:0000256" key="1">
    <source>
        <dbReference type="ARBA" id="ARBA00001947"/>
    </source>
</evidence>
<dbReference type="InterPro" id="IPR036866">
    <property type="entry name" value="RibonucZ/Hydroxyglut_hydro"/>
</dbReference>
<keyword evidence="3" id="KW-0479">Metal-binding</keyword>
<evidence type="ECO:0000256" key="4">
    <source>
        <dbReference type="ARBA" id="ARBA00022801"/>
    </source>
</evidence>
<sequence length="326" mass="36106">MSDQRLPTAKSDQNYVELSMFSGGFITLPEKSFVFPSDADAKRQVPSMAFLITHPGLMSTSTRREKPIRIMFDMGLRSDIMRYTGNQRAHFQNRIPYSLGRSIASQLQQEGLNPTTDIDMIILSHVHYDHHGDPQDFVGAKFIVGSGSCGVLKNGLTGAGSHQHFQSDLLPPDRTFELPSTNDPHGSFPSPLPGAEVKGRWSPLGPFPSAMDLIGDGSIYIVDSPGHLPGHLNLLCRVGSRSWIYLGGDSCHDIRLLTGEKEISTWDDGDGNVLCIHLDRVSAKETIDRIAQLSKIPDHDVQIIMAHDWLWYEKNKHAGFPGRIPV</sequence>
<evidence type="ECO:0000256" key="3">
    <source>
        <dbReference type="ARBA" id="ARBA00022723"/>
    </source>
</evidence>
<evidence type="ECO:0000313" key="6">
    <source>
        <dbReference type="EMBL" id="THW34277.1"/>
    </source>
</evidence>
<evidence type="ECO:0000256" key="5">
    <source>
        <dbReference type="ARBA" id="ARBA00022833"/>
    </source>
</evidence>
<organism evidence="6 7">
    <name type="scientific">Aureobasidium pullulans</name>
    <name type="common">Black yeast</name>
    <name type="synonym">Pullularia pullulans</name>
    <dbReference type="NCBI Taxonomy" id="5580"/>
    <lineage>
        <taxon>Eukaryota</taxon>
        <taxon>Fungi</taxon>
        <taxon>Dikarya</taxon>
        <taxon>Ascomycota</taxon>
        <taxon>Pezizomycotina</taxon>
        <taxon>Dothideomycetes</taxon>
        <taxon>Dothideomycetidae</taxon>
        <taxon>Dothideales</taxon>
        <taxon>Saccotheciaceae</taxon>
        <taxon>Aureobasidium</taxon>
    </lineage>
</organism>
<comment type="caution">
    <text evidence="6">The sequence shown here is derived from an EMBL/GenBank/DDBJ whole genome shotgun (WGS) entry which is preliminary data.</text>
</comment>
<reference evidence="6 7" key="1">
    <citation type="submission" date="2018-10" db="EMBL/GenBank/DDBJ databases">
        <title>Fifty Aureobasidium pullulans genomes reveal a recombining polyextremotolerant generalist.</title>
        <authorList>
            <person name="Gostincar C."/>
            <person name="Turk M."/>
            <person name="Zajc J."/>
            <person name="Gunde-Cimerman N."/>
        </authorList>
    </citation>
    <scope>NUCLEOTIDE SEQUENCE [LARGE SCALE GENOMIC DNA]</scope>
    <source>
        <strain evidence="6 7">EXF-11013</strain>
    </source>
</reference>
<dbReference type="AlphaFoldDB" id="A0A4S8X9U8"/>
<dbReference type="EMBL" id="QZAL01000185">
    <property type="protein sequence ID" value="THW34277.1"/>
    <property type="molecule type" value="Genomic_DNA"/>
</dbReference>
<dbReference type="SUPFAM" id="SSF56281">
    <property type="entry name" value="Metallo-hydrolase/oxidoreductase"/>
    <property type="match status" value="1"/>
</dbReference>
<keyword evidence="5" id="KW-0862">Zinc</keyword>
<name>A0A4S8X9U8_AURPU</name>
<dbReference type="GO" id="GO:0046872">
    <property type="term" value="F:metal ion binding"/>
    <property type="evidence" value="ECO:0007669"/>
    <property type="project" value="UniProtKB-KW"/>
</dbReference>
<accession>A0A4S8X9U8</accession>
<dbReference type="InterPro" id="IPR051013">
    <property type="entry name" value="MBL_superfamily_lactonases"/>
</dbReference>
<dbReference type="Proteomes" id="UP000310687">
    <property type="component" value="Unassembled WGS sequence"/>
</dbReference>
<protein>
    <recommendedName>
        <fullName evidence="8">Metallo-hydrolase/oxidoreductase</fullName>
    </recommendedName>
</protein>
<evidence type="ECO:0000313" key="7">
    <source>
        <dbReference type="Proteomes" id="UP000310687"/>
    </source>
</evidence>
<comment type="cofactor">
    <cofactor evidence="1">
        <name>Zn(2+)</name>
        <dbReference type="ChEBI" id="CHEBI:29105"/>
    </cofactor>
</comment>
<evidence type="ECO:0000256" key="2">
    <source>
        <dbReference type="ARBA" id="ARBA00007749"/>
    </source>
</evidence>
<proteinExistence type="inferred from homology"/>
<keyword evidence="4" id="KW-0378">Hydrolase</keyword>
<dbReference type="PANTHER" id="PTHR42978">
    <property type="entry name" value="QUORUM-QUENCHING LACTONASE YTNP-RELATED-RELATED"/>
    <property type="match status" value="1"/>
</dbReference>
<evidence type="ECO:0008006" key="8">
    <source>
        <dbReference type="Google" id="ProtNLM"/>
    </source>
</evidence>
<dbReference type="Gene3D" id="3.60.15.10">
    <property type="entry name" value="Ribonuclease Z/Hydroxyacylglutathione hydrolase-like"/>
    <property type="match status" value="1"/>
</dbReference>
<dbReference type="PANTHER" id="PTHR42978:SF2">
    <property type="entry name" value="102 KBASES UNSTABLE REGION: FROM 1 TO 119443"/>
    <property type="match status" value="1"/>
</dbReference>
<dbReference type="GO" id="GO:0016787">
    <property type="term" value="F:hydrolase activity"/>
    <property type="evidence" value="ECO:0007669"/>
    <property type="project" value="UniProtKB-KW"/>
</dbReference>
<dbReference type="CDD" id="cd07730">
    <property type="entry name" value="metallo-hydrolase-like_MBL-fold"/>
    <property type="match status" value="1"/>
</dbReference>
<gene>
    <name evidence="6" type="ORF">D6D22_08697</name>
</gene>